<feature type="domain" description="Bacterial alpha-L-rhamnosidase N-terminal" evidence="1">
    <location>
        <begin position="39"/>
        <end position="173"/>
    </location>
</feature>
<dbReference type="Proteomes" id="UP000485562">
    <property type="component" value="Unassembled WGS sequence"/>
</dbReference>
<protein>
    <submittedName>
        <fullName evidence="4">Bacterial alpha-L-rhamnosidase</fullName>
    </submittedName>
</protein>
<dbReference type="EMBL" id="MWDQ01000052">
    <property type="protein sequence ID" value="OQB74091.1"/>
    <property type="molecule type" value="Genomic_DNA"/>
</dbReference>
<dbReference type="Pfam" id="PF08531">
    <property type="entry name" value="Bac_rhamnosid_N"/>
    <property type="match status" value="1"/>
</dbReference>
<sequence>MKDTETKINWKARWIWVNEQDREGFHFCYFRKEFLIKEKTKAKLYCTADSKYRVWVNGKYTGFGPARGHPEHPYYDTYNIELNKGKNVVAFLVEHYTKPTSIFAVVEGGLICQIEDSNGLIVATDSLWKAKTAQAYTWLENLLFPECFDANLEPENWEKLEFDDTSWENATEKINTKLAPVSNIIPRIIPLLTEKLLVPQKILHVYKVLRETNDFLDKEKICETLWKAKQLDIEKDTIKQELKTPCKWKNNICLGLSPDSGICMIIDFGFETLSSIEICTEGHSGVIVDFGHSECLLNNSVPTMWQSPSLKQAERIILRNGITCHRTNQPRGFRYMVIRIFNPLQTRCDVILRSVSAYEEIYPAKNNGSFRCSDKIFENIHRLSARTVNLCMEDAYTDCPWRERSQWVGDAQPEALFNYYCFGAYDISKKAVTEFTSGNTEEGWIPGVFPLSKPFNLPTWGMRIPVIVWEYYLFTGDYETLAGAYPGVKKQMEWLLKYTDNNGFFNYRDGWNFVDWTKVDDRHADGAVQGWFLESLIYGEKIARQLKDKQSAEKFHKHAELLKKTIAKLYWCEEKKAFKKYRDKNPDNLIGQQENFLFIRLGVGTKTQRRLALENIAGITGMYLPNLGDYQSAHTQENMGNYIGQDIIRVASPFWSFYALLCLCEAGKIKEAINYIRLCWGVMLEFDATSCWEMWDRHTSLCHGWSAAPAMVLPAYVAGIKPVKPGFKQFEVSPYVFCFEWVEAKVPTPDGIIGLVWRIKQNNQLFVEVDVPDGIEGRFIVPEGFSSGRKEKVLLKSGKNKLVFKRKR</sequence>
<organism evidence="4">
    <name type="scientific">candidate division TA06 bacterium ADurb.Bin131</name>
    <dbReference type="NCBI Taxonomy" id="1852827"/>
    <lineage>
        <taxon>Bacteria</taxon>
        <taxon>Bacteria division TA06</taxon>
    </lineage>
</organism>
<dbReference type="Gene3D" id="1.50.10.10">
    <property type="match status" value="1"/>
</dbReference>
<dbReference type="Gene3D" id="2.60.120.260">
    <property type="entry name" value="Galactose-binding domain-like"/>
    <property type="match status" value="2"/>
</dbReference>
<comment type="caution">
    <text evidence="4">The sequence shown here is derived from an EMBL/GenBank/DDBJ whole genome shotgun (WGS) entry which is preliminary data.</text>
</comment>
<dbReference type="InterPro" id="IPR035396">
    <property type="entry name" value="Bac_rhamnosid6H"/>
</dbReference>
<dbReference type="GO" id="GO:0005975">
    <property type="term" value="P:carbohydrate metabolic process"/>
    <property type="evidence" value="ECO:0007669"/>
    <property type="project" value="InterPro"/>
</dbReference>
<proteinExistence type="predicted"/>
<evidence type="ECO:0000313" key="4">
    <source>
        <dbReference type="EMBL" id="OQB74091.1"/>
    </source>
</evidence>
<dbReference type="PANTHER" id="PTHR34987:SF4">
    <property type="entry name" value="ALPHA-L-RHAMNOSIDASE C-TERMINAL DOMAIN-CONTAINING PROTEIN"/>
    <property type="match status" value="1"/>
</dbReference>
<evidence type="ECO:0000259" key="1">
    <source>
        <dbReference type="Pfam" id="PF08531"/>
    </source>
</evidence>
<dbReference type="Gene3D" id="2.60.420.10">
    <property type="entry name" value="Maltose phosphorylase, domain 3"/>
    <property type="match status" value="1"/>
</dbReference>
<dbReference type="InterPro" id="IPR035398">
    <property type="entry name" value="Bac_rhamnosid_C"/>
</dbReference>
<evidence type="ECO:0000259" key="2">
    <source>
        <dbReference type="Pfam" id="PF17389"/>
    </source>
</evidence>
<accession>A0A1V6CB00</accession>
<dbReference type="SUPFAM" id="SSF48208">
    <property type="entry name" value="Six-hairpin glycosidases"/>
    <property type="match status" value="1"/>
</dbReference>
<dbReference type="PANTHER" id="PTHR34987">
    <property type="entry name" value="C, PUTATIVE (AFU_ORTHOLOGUE AFUA_3G02880)-RELATED"/>
    <property type="match status" value="1"/>
</dbReference>
<evidence type="ECO:0000259" key="3">
    <source>
        <dbReference type="Pfam" id="PF17390"/>
    </source>
</evidence>
<dbReference type="Pfam" id="PF17390">
    <property type="entry name" value="Bac_rhamnosid_C"/>
    <property type="match status" value="1"/>
</dbReference>
<dbReference type="InterPro" id="IPR013737">
    <property type="entry name" value="Bac_rhamnosid_N"/>
</dbReference>
<dbReference type="Pfam" id="PF17389">
    <property type="entry name" value="Bac_rhamnosid6H"/>
    <property type="match status" value="1"/>
</dbReference>
<name>A0A1V6CB00_UNCT6</name>
<dbReference type="InterPro" id="IPR008928">
    <property type="entry name" value="6-hairpin_glycosidase_sf"/>
</dbReference>
<feature type="domain" description="Alpha-L-rhamnosidase C-terminal" evidence="3">
    <location>
        <begin position="719"/>
        <end position="788"/>
    </location>
</feature>
<dbReference type="AlphaFoldDB" id="A0A1V6CB00"/>
<gene>
    <name evidence="4" type="ORF">BWX89_00657</name>
</gene>
<dbReference type="InterPro" id="IPR012341">
    <property type="entry name" value="6hp_glycosidase-like_sf"/>
</dbReference>
<reference evidence="4" key="1">
    <citation type="submission" date="2017-02" db="EMBL/GenBank/DDBJ databases">
        <title>Delving into the versatile metabolic prowess of the omnipresent phylum Bacteroidetes.</title>
        <authorList>
            <person name="Nobu M.K."/>
            <person name="Mei R."/>
            <person name="Narihiro T."/>
            <person name="Kuroda K."/>
            <person name="Liu W.-T."/>
        </authorList>
    </citation>
    <scope>NUCLEOTIDE SEQUENCE</scope>
    <source>
        <strain evidence="4">ADurb.Bin131</strain>
    </source>
</reference>
<feature type="domain" description="Alpha-L-rhamnosidase six-hairpin glycosidase" evidence="2">
    <location>
        <begin position="366"/>
        <end position="717"/>
    </location>
</feature>